<name>A0A814FF34_9BILA</name>
<keyword evidence="3" id="KW-1185">Reference proteome</keyword>
<evidence type="ECO:0000313" key="2">
    <source>
        <dbReference type="EMBL" id="CAF0979139.1"/>
    </source>
</evidence>
<feature type="transmembrane region" description="Helical" evidence="1">
    <location>
        <begin position="141"/>
        <end position="159"/>
    </location>
</feature>
<sequence>MSNLLRTNLAAIEIYVCLTHFFVLMGISNSALCQLGHLSIYFMIDALLTGLSVYQFKESEVGFFIFTNWIFMFWMHLYYVYKMTTLNSINNLNLIFPWSCTDFGDYRFSRKYWFEIVGTILDVLSHGTSAWFNLKLLESEYCFFAFLIGILTTYSRVFAKTKFTTEQKMMPVFLGKIYKVLL</sequence>
<keyword evidence="1" id="KW-0472">Membrane</keyword>
<dbReference type="AlphaFoldDB" id="A0A814FF34"/>
<comment type="caution">
    <text evidence="2">The sequence shown here is derived from an EMBL/GenBank/DDBJ whole genome shotgun (WGS) entry which is preliminary data.</text>
</comment>
<evidence type="ECO:0000313" key="3">
    <source>
        <dbReference type="Proteomes" id="UP000663879"/>
    </source>
</evidence>
<feature type="transmembrane region" description="Helical" evidence="1">
    <location>
        <begin position="38"/>
        <end position="54"/>
    </location>
</feature>
<organism evidence="2 3">
    <name type="scientific">Brachionus calyciflorus</name>
    <dbReference type="NCBI Taxonomy" id="104777"/>
    <lineage>
        <taxon>Eukaryota</taxon>
        <taxon>Metazoa</taxon>
        <taxon>Spiralia</taxon>
        <taxon>Gnathifera</taxon>
        <taxon>Rotifera</taxon>
        <taxon>Eurotatoria</taxon>
        <taxon>Monogononta</taxon>
        <taxon>Pseudotrocha</taxon>
        <taxon>Ploima</taxon>
        <taxon>Brachionidae</taxon>
        <taxon>Brachionus</taxon>
    </lineage>
</organism>
<dbReference type="Proteomes" id="UP000663879">
    <property type="component" value="Unassembled WGS sequence"/>
</dbReference>
<reference evidence="2" key="1">
    <citation type="submission" date="2021-02" db="EMBL/GenBank/DDBJ databases">
        <authorList>
            <person name="Nowell W R."/>
        </authorList>
    </citation>
    <scope>NUCLEOTIDE SEQUENCE</scope>
    <source>
        <strain evidence="2">Ploen Becks lab</strain>
    </source>
</reference>
<evidence type="ECO:0000256" key="1">
    <source>
        <dbReference type="SAM" id="Phobius"/>
    </source>
</evidence>
<keyword evidence="1" id="KW-1133">Transmembrane helix</keyword>
<dbReference type="EMBL" id="CAJNOC010003357">
    <property type="protein sequence ID" value="CAF0979139.1"/>
    <property type="molecule type" value="Genomic_DNA"/>
</dbReference>
<proteinExistence type="predicted"/>
<accession>A0A814FF34</accession>
<gene>
    <name evidence="2" type="ORF">OXX778_LOCUS15325</name>
</gene>
<protein>
    <submittedName>
        <fullName evidence="2">Uncharacterized protein</fullName>
    </submittedName>
</protein>
<keyword evidence="1" id="KW-0812">Transmembrane</keyword>
<feature type="transmembrane region" description="Helical" evidence="1">
    <location>
        <begin position="12"/>
        <end position="32"/>
    </location>
</feature>
<feature type="transmembrane region" description="Helical" evidence="1">
    <location>
        <begin position="61"/>
        <end position="81"/>
    </location>
</feature>